<evidence type="ECO:0000313" key="11">
    <source>
        <dbReference type="Proteomes" id="UP000198611"/>
    </source>
</evidence>
<dbReference type="Proteomes" id="UP000198611">
    <property type="component" value="Unassembled WGS sequence"/>
</dbReference>
<dbReference type="InterPro" id="IPR012340">
    <property type="entry name" value="NA-bd_OB-fold"/>
</dbReference>
<proteinExistence type="inferred from homology"/>
<sequence>MTDRAALEPVFVLHRRPWGNTSLIVELFSRHQGRLGAVVRGARRGRSPRAALLQPFHPLLASWSGQGDLATLGTVEAAGRGLGLAGEASLMGLYLNELTVRLTHRHDPHEALFDDYLAALAGLAETPGEAVLRRYEYRLLIHLGYAPPLTVEADTGADVQPGAEYWYHPGQGPRRIASGGPRVPGAALLALAADDLDDPDHLRALKPLMRALLAEHLGDRPLASRELFRRRPQTGEGE</sequence>
<keyword evidence="6 8" id="KW-0234">DNA repair</keyword>
<dbReference type="SUPFAM" id="SSF57863">
    <property type="entry name" value="ArfGap/RecO-like zinc finger"/>
    <property type="match status" value="1"/>
</dbReference>
<evidence type="ECO:0000259" key="9">
    <source>
        <dbReference type="Pfam" id="PF11967"/>
    </source>
</evidence>
<dbReference type="NCBIfam" id="TIGR00613">
    <property type="entry name" value="reco"/>
    <property type="match status" value="1"/>
</dbReference>
<evidence type="ECO:0000256" key="1">
    <source>
        <dbReference type="ARBA" id="ARBA00003065"/>
    </source>
</evidence>
<dbReference type="PANTHER" id="PTHR33991">
    <property type="entry name" value="DNA REPAIR PROTEIN RECO"/>
    <property type="match status" value="1"/>
</dbReference>
<dbReference type="Pfam" id="PF11967">
    <property type="entry name" value="RecO_N"/>
    <property type="match status" value="1"/>
</dbReference>
<evidence type="ECO:0000313" key="10">
    <source>
        <dbReference type="EMBL" id="SFC99844.1"/>
    </source>
</evidence>
<dbReference type="SUPFAM" id="SSF50249">
    <property type="entry name" value="Nucleic acid-binding proteins"/>
    <property type="match status" value="1"/>
</dbReference>
<comment type="similarity">
    <text evidence="2 8">Belongs to the RecO family.</text>
</comment>
<dbReference type="InterPro" id="IPR037278">
    <property type="entry name" value="ARFGAP/RecO"/>
</dbReference>
<dbReference type="InterPro" id="IPR003717">
    <property type="entry name" value="RecO"/>
</dbReference>
<dbReference type="HAMAP" id="MF_00201">
    <property type="entry name" value="RecO"/>
    <property type="match status" value="1"/>
</dbReference>
<gene>
    <name evidence="8" type="primary">recO</name>
    <name evidence="10" type="ORF">SAMN05660831_00386</name>
</gene>
<keyword evidence="5 8" id="KW-0233">DNA recombination</keyword>
<evidence type="ECO:0000256" key="7">
    <source>
        <dbReference type="ARBA" id="ARBA00033409"/>
    </source>
</evidence>
<dbReference type="InterPro" id="IPR042242">
    <property type="entry name" value="RecO_C"/>
</dbReference>
<dbReference type="GO" id="GO:0006302">
    <property type="term" value="P:double-strand break repair"/>
    <property type="evidence" value="ECO:0007669"/>
    <property type="project" value="TreeGrafter"/>
</dbReference>
<evidence type="ECO:0000256" key="4">
    <source>
        <dbReference type="ARBA" id="ARBA00022763"/>
    </source>
</evidence>
<accession>A0A1I1NQ79</accession>
<organism evidence="10 11">
    <name type="scientific">Thiohalospira halophila DSM 15071</name>
    <dbReference type="NCBI Taxonomy" id="1123397"/>
    <lineage>
        <taxon>Bacteria</taxon>
        <taxon>Pseudomonadati</taxon>
        <taxon>Pseudomonadota</taxon>
        <taxon>Gammaproteobacteria</taxon>
        <taxon>Thiohalospirales</taxon>
        <taxon>Thiohalospiraceae</taxon>
        <taxon>Thiohalospira</taxon>
    </lineage>
</organism>
<evidence type="ECO:0000256" key="2">
    <source>
        <dbReference type="ARBA" id="ARBA00007452"/>
    </source>
</evidence>
<dbReference type="Gene3D" id="2.40.50.140">
    <property type="entry name" value="Nucleic acid-binding proteins"/>
    <property type="match status" value="1"/>
</dbReference>
<reference evidence="10 11" key="1">
    <citation type="submission" date="2016-10" db="EMBL/GenBank/DDBJ databases">
        <authorList>
            <person name="de Groot N.N."/>
        </authorList>
    </citation>
    <scope>NUCLEOTIDE SEQUENCE [LARGE SCALE GENOMIC DNA]</scope>
    <source>
        <strain evidence="10 11">HL3</strain>
    </source>
</reference>
<evidence type="ECO:0000256" key="5">
    <source>
        <dbReference type="ARBA" id="ARBA00023172"/>
    </source>
</evidence>
<dbReference type="EMBL" id="FOMJ01000001">
    <property type="protein sequence ID" value="SFC99844.1"/>
    <property type="molecule type" value="Genomic_DNA"/>
</dbReference>
<dbReference type="GO" id="GO:0006310">
    <property type="term" value="P:DNA recombination"/>
    <property type="evidence" value="ECO:0007669"/>
    <property type="project" value="UniProtKB-UniRule"/>
</dbReference>
<keyword evidence="4 8" id="KW-0227">DNA damage</keyword>
<evidence type="ECO:0000256" key="3">
    <source>
        <dbReference type="ARBA" id="ARBA00021310"/>
    </source>
</evidence>
<dbReference type="OrthoDB" id="9804792at2"/>
<feature type="domain" description="DNA replication/recombination mediator RecO N-terminal" evidence="9">
    <location>
        <begin position="10"/>
        <end position="77"/>
    </location>
</feature>
<keyword evidence="11" id="KW-1185">Reference proteome</keyword>
<dbReference type="RefSeq" id="WP_093427059.1">
    <property type="nucleotide sequence ID" value="NZ_FOMJ01000001.1"/>
</dbReference>
<dbReference type="Pfam" id="PF02565">
    <property type="entry name" value="RecO_C"/>
    <property type="match status" value="1"/>
</dbReference>
<evidence type="ECO:0000256" key="6">
    <source>
        <dbReference type="ARBA" id="ARBA00023204"/>
    </source>
</evidence>
<dbReference type="STRING" id="1123397.SAMN05660831_00386"/>
<dbReference type="AlphaFoldDB" id="A0A1I1NQ79"/>
<protein>
    <recommendedName>
        <fullName evidence="3 8">DNA repair protein RecO</fullName>
    </recommendedName>
    <alternativeName>
        <fullName evidence="7 8">Recombination protein O</fullName>
    </alternativeName>
</protein>
<evidence type="ECO:0000256" key="8">
    <source>
        <dbReference type="HAMAP-Rule" id="MF_00201"/>
    </source>
</evidence>
<dbReference type="GO" id="GO:0043590">
    <property type="term" value="C:bacterial nucleoid"/>
    <property type="evidence" value="ECO:0007669"/>
    <property type="project" value="TreeGrafter"/>
</dbReference>
<comment type="function">
    <text evidence="1 8">Involved in DNA repair and RecF pathway recombination.</text>
</comment>
<dbReference type="InterPro" id="IPR022572">
    <property type="entry name" value="DNA_rep/recomb_RecO_N"/>
</dbReference>
<dbReference type="PANTHER" id="PTHR33991:SF1">
    <property type="entry name" value="DNA REPAIR PROTEIN RECO"/>
    <property type="match status" value="1"/>
</dbReference>
<dbReference type="Gene3D" id="1.20.1440.120">
    <property type="entry name" value="Recombination protein O, C-terminal domain"/>
    <property type="match status" value="1"/>
</dbReference>
<name>A0A1I1NQ79_9GAMM</name>